<dbReference type="SUPFAM" id="SSF88659">
    <property type="entry name" value="Sigma3 and sigma4 domains of RNA polymerase sigma factors"/>
    <property type="match status" value="2"/>
</dbReference>
<dbReference type="InterPro" id="IPR050239">
    <property type="entry name" value="Sigma-70_RNA_pol_init_factors"/>
</dbReference>
<comment type="similarity">
    <text evidence="5">Belongs to the sigma-70 factor family.</text>
</comment>
<keyword evidence="2 5" id="KW-0731">Sigma factor</keyword>
<keyword evidence="4 5" id="KW-0804">Transcription</keyword>
<dbReference type="Pfam" id="PF04545">
    <property type="entry name" value="Sigma70_r4"/>
    <property type="match status" value="1"/>
</dbReference>
<gene>
    <name evidence="8" type="ORF">K7C98_31790</name>
</gene>
<organism evidence="8 9">
    <name type="scientific">Nannocystis pusilla</name>
    <dbReference type="NCBI Taxonomy" id="889268"/>
    <lineage>
        <taxon>Bacteria</taxon>
        <taxon>Pseudomonadati</taxon>
        <taxon>Myxococcota</taxon>
        <taxon>Polyangia</taxon>
        <taxon>Nannocystales</taxon>
        <taxon>Nannocystaceae</taxon>
        <taxon>Nannocystis</taxon>
    </lineage>
</organism>
<dbReference type="InterPro" id="IPR000943">
    <property type="entry name" value="RNA_pol_sigma70"/>
</dbReference>
<dbReference type="InterPro" id="IPR007627">
    <property type="entry name" value="RNA_pol_sigma70_r2"/>
</dbReference>
<dbReference type="Gene3D" id="1.20.120.1810">
    <property type="match status" value="1"/>
</dbReference>
<evidence type="ECO:0000256" key="3">
    <source>
        <dbReference type="ARBA" id="ARBA00023125"/>
    </source>
</evidence>
<dbReference type="RefSeq" id="WP_224195570.1">
    <property type="nucleotide sequence ID" value="NZ_JAIRAU010000044.1"/>
</dbReference>
<evidence type="ECO:0000313" key="9">
    <source>
        <dbReference type="Proteomes" id="UP001139031"/>
    </source>
</evidence>
<dbReference type="NCBIfam" id="TIGR02937">
    <property type="entry name" value="sigma70-ECF"/>
    <property type="match status" value="1"/>
</dbReference>
<dbReference type="InterPro" id="IPR014284">
    <property type="entry name" value="RNA_pol_sigma-70_dom"/>
</dbReference>
<feature type="domain" description="RNA polymerase sigma-70" evidence="7">
    <location>
        <begin position="378"/>
        <end position="404"/>
    </location>
</feature>
<dbReference type="InterPro" id="IPR007630">
    <property type="entry name" value="RNA_pol_sigma70_r4"/>
</dbReference>
<keyword evidence="1 5" id="KW-0805">Transcription regulation</keyword>
<dbReference type="Proteomes" id="UP001139031">
    <property type="component" value="Unassembled WGS sequence"/>
</dbReference>
<dbReference type="InterPro" id="IPR013325">
    <property type="entry name" value="RNA_pol_sigma_r2"/>
</dbReference>
<evidence type="ECO:0000259" key="6">
    <source>
        <dbReference type="PROSITE" id="PS00715"/>
    </source>
</evidence>
<evidence type="ECO:0000256" key="1">
    <source>
        <dbReference type="ARBA" id="ARBA00023015"/>
    </source>
</evidence>
<dbReference type="PROSITE" id="PS00715">
    <property type="entry name" value="SIGMA70_1"/>
    <property type="match status" value="1"/>
</dbReference>
<dbReference type="EMBL" id="JAIRAU010000044">
    <property type="protein sequence ID" value="MBZ5713836.1"/>
    <property type="molecule type" value="Genomic_DNA"/>
</dbReference>
<dbReference type="InterPro" id="IPR036388">
    <property type="entry name" value="WH-like_DNA-bd_sf"/>
</dbReference>
<evidence type="ECO:0000256" key="4">
    <source>
        <dbReference type="ARBA" id="ARBA00023163"/>
    </source>
</evidence>
<comment type="function">
    <text evidence="5">Sigma factors are initiation factors that promote the attachment of RNA polymerase to specific initiation sites and are then released.</text>
</comment>
<dbReference type="InterPro" id="IPR007624">
    <property type="entry name" value="RNA_pol_sigma70_r3"/>
</dbReference>
<keyword evidence="9" id="KW-1185">Reference proteome</keyword>
<reference evidence="8" key="1">
    <citation type="submission" date="2021-08" db="EMBL/GenBank/DDBJ databases">
        <authorList>
            <person name="Stevens D.C."/>
        </authorList>
    </citation>
    <scope>NUCLEOTIDE SEQUENCE</scope>
    <source>
        <strain evidence="8">DSM 53165</strain>
    </source>
</reference>
<name>A0ABS7U0M4_9BACT</name>
<evidence type="ECO:0000313" key="8">
    <source>
        <dbReference type="EMBL" id="MBZ5713836.1"/>
    </source>
</evidence>
<keyword evidence="3 5" id="KW-0238">DNA-binding</keyword>
<dbReference type="PRINTS" id="PR00046">
    <property type="entry name" value="SIGMA70FCT"/>
</dbReference>
<sequence>MLNRITNSNTGNDGTYTSMGGATTAQYFRELADVTVMAKDEEMAAATRLVELRKALWTALLNYPPFIPAICQLLNERLSAEACPPAVVAEVEKTARALRDRVLKVHEEAFAAARAALIEKLVFADVDSVASDAILADLTGLEGDRATTTNLKVKPPYRDSAPFFRYVAAARRAHNALMLAKNEFVRSNLRLVVAIARRFGRSQIPMQDLIQDGNIGLMKAVDRFDPSRGCRFATYAAWWIRYAITRAIVDTDRSVRLPLHMIDACKKVNRARREYEVMYGRAPTEEELSSATGISLERIQRMSWSLIDQPLSLSLPATRDGDSCLADTLVDMTNVAPSDLLDSELLQSQLLEVFQKLSPIEADILRKRVGMDGEPELTLKEIGATYSLSRERIRQLQEQALRKLRTEFSRRQLM</sequence>
<dbReference type="CDD" id="cd06171">
    <property type="entry name" value="Sigma70_r4"/>
    <property type="match status" value="1"/>
</dbReference>
<evidence type="ECO:0000256" key="2">
    <source>
        <dbReference type="ARBA" id="ARBA00023082"/>
    </source>
</evidence>
<dbReference type="InterPro" id="IPR013324">
    <property type="entry name" value="RNA_pol_sigma_r3/r4-like"/>
</dbReference>
<protein>
    <recommendedName>
        <fullName evidence="5">RNA polymerase sigma factor</fullName>
    </recommendedName>
</protein>
<dbReference type="Pfam" id="PF04539">
    <property type="entry name" value="Sigma70_r3"/>
    <property type="match status" value="1"/>
</dbReference>
<dbReference type="Pfam" id="PF04542">
    <property type="entry name" value="Sigma70_r2"/>
    <property type="match status" value="1"/>
</dbReference>
<dbReference type="SUPFAM" id="SSF88946">
    <property type="entry name" value="Sigma2 domain of RNA polymerase sigma factors"/>
    <property type="match status" value="1"/>
</dbReference>
<feature type="domain" description="RNA polymerase sigma-70" evidence="6">
    <location>
        <begin position="208"/>
        <end position="221"/>
    </location>
</feature>
<proteinExistence type="inferred from homology"/>
<comment type="caution">
    <text evidence="8">The sequence shown here is derived from an EMBL/GenBank/DDBJ whole genome shotgun (WGS) entry which is preliminary data.</text>
</comment>
<evidence type="ECO:0000259" key="7">
    <source>
        <dbReference type="PROSITE" id="PS00716"/>
    </source>
</evidence>
<dbReference type="PROSITE" id="PS00716">
    <property type="entry name" value="SIGMA70_2"/>
    <property type="match status" value="1"/>
</dbReference>
<dbReference type="Gene3D" id="1.10.10.10">
    <property type="entry name" value="Winged helix-like DNA-binding domain superfamily/Winged helix DNA-binding domain"/>
    <property type="match status" value="2"/>
</dbReference>
<accession>A0ABS7U0M4</accession>
<evidence type="ECO:0000256" key="5">
    <source>
        <dbReference type="RuleBase" id="RU362124"/>
    </source>
</evidence>
<dbReference type="PANTHER" id="PTHR30603">
    <property type="entry name" value="RNA POLYMERASE SIGMA FACTOR RPO"/>
    <property type="match status" value="1"/>
</dbReference>
<dbReference type="PANTHER" id="PTHR30603:SF47">
    <property type="entry name" value="RNA POLYMERASE SIGMA FACTOR SIGD, CHLOROPLASTIC"/>
    <property type="match status" value="1"/>
</dbReference>